<evidence type="ECO:0000256" key="1">
    <source>
        <dbReference type="ARBA" id="ARBA00006964"/>
    </source>
</evidence>
<dbReference type="Proteomes" id="UP001159363">
    <property type="component" value="Chromosome 5"/>
</dbReference>
<gene>
    <name evidence="3" type="ORF">PR048_017434</name>
</gene>
<sequence>MVLPTDSKIRSVALCAGSGGSILRGARADLWLTGEMQHHDVLDAMQKGSHVILCNHSDSERGYLQQLAPQLSQLFSAKISFLISAKDSDPLQTV</sequence>
<dbReference type="Gene3D" id="3.40.1390.30">
    <property type="entry name" value="NIF3 (NGG1p interacting factor 3)-like"/>
    <property type="match status" value="1"/>
</dbReference>
<dbReference type="InterPro" id="IPR036069">
    <property type="entry name" value="DUF34/NIF3_sf"/>
</dbReference>
<keyword evidence="4" id="KW-1185">Reference proteome</keyword>
<evidence type="ECO:0000313" key="3">
    <source>
        <dbReference type="EMBL" id="KAJ8880961.1"/>
    </source>
</evidence>
<comment type="caution">
    <text evidence="3">The sequence shown here is derived from an EMBL/GenBank/DDBJ whole genome shotgun (WGS) entry which is preliminary data.</text>
</comment>
<proteinExistence type="inferred from homology"/>
<comment type="similarity">
    <text evidence="1">Belongs to the GTP cyclohydrolase I type 2/NIF3 family.</text>
</comment>
<organism evidence="3 4">
    <name type="scientific">Dryococelus australis</name>
    <dbReference type="NCBI Taxonomy" id="614101"/>
    <lineage>
        <taxon>Eukaryota</taxon>
        <taxon>Metazoa</taxon>
        <taxon>Ecdysozoa</taxon>
        <taxon>Arthropoda</taxon>
        <taxon>Hexapoda</taxon>
        <taxon>Insecta</taxon>
        <taxon>Pterygota</taxon>
        <taxon>Neoptera</taxon>
        <taxon>Polyneoptera</taxon>
        <taxon>Phasmatodea</taxon>
        <taxon>Verophasmatodea</taxon>
        <taxon>Anareolatae</taxon>
        <taxon>Phasmatidae</taxon>
        <taxon>Eurycanthinae</taxon>
        <taxon>Dryococelus</taxon>
    </lineage>
</organism>
<dbReference type="Pfam" id="PF01784">
    <property type="entry name" value="DUF34_NIF3"/>
    <property type="match status" value="1"/>
</dbReference>
<accession>A0ABQ9H9N2</accession>
<dbReference type="InterPro" id="IPR002678">
    <property type="entry name" value="DUF34/NIF3"/>
</dbReference>
<dbReference type="SUPFAM" id="SSF102705">
    <property type="entry name" value="NIF3 (NGG1p interacting factor 3)-like"/>
    <property type="match status" value="1"/>
</dbReference>
<reference evidence="3 4" key="1">
    <citation type="submission" date="2023-02" db="EMBL/GenBank/DDBJ databases">
        <title>LHISI_Scaffold_Assembly.</title>
        <authorList>
            <person name="Stuart O.P."/>
            <person name="Cleave R."/>
            <person name="Magrath M.J.L."/>
            <person name="Mikheyev A.S."/>
        </authorList>
    </citation>
    <scope>NUCLEOTIDE SEQUENCE [LARGE SCALE GENOMIC DNA]</scope>
    <source>
        <strain evidence="3">Daus_M_001</strain>
        <tissue evidence="3">Leg muscle</tissue>
    </source>
</reference>
<protein>
    <recommendedName>
        <fullName evidence="2">NIF3-like protein 1</fullName>
    </recommendedName>
</protein>
<dbReference type="EMBL" id="JARBHB010000006">
    <property type="protein sequence ID" value="KAJ8880961.1"/>
    <property type="molecule type" value="Genomic_DNA"/>
</dbReference>
<evidence type="ECO:0000256" key="2">
    <source>
        <dbReference type="ARBA" id="ARBA00019069"/>
    </source>
</evidence>
<dbReference type="PANTHER" id="PTHR13799">
    <property type="entry name" value="NGG1 INTERACTING FACTOR 3"/>
    <property type="match status" value="1"/>
</dbReference>
<evidence type="ECO:0000313" key="4">
    <source>
        <dbReference type="Proteomes" id="UP001159363"/>
    </source>
</evidence>
<name>A0ABQ9H9N2_9NEOP</name>
<dbReference type="PANTHER" id="PTHR13799:SF13">
    <property type="entry name" value="NIF3-LIKE PROTEIN 1"/>
    <property type="match status" value="1"/>
</dbReference>